<dbReference type="AlphaFoldDB" id="M1P0J6"/>
<evidence type="ECO:0000313" key="1">
    <source>
        <dbReference type="EMBL" id="AGF92876.1"/>
    </source>
</evidence>
<protein>
    <submittedName>
        <fullName evidence="1">Protein containing DUF891</fullName>
    </submittedName>
</protein>
<dbReference type="Pfam" id="PF05973">
    <property type="entry name" value="Gp49"/>
    <property type="match status" value="1"/>
</dbReference>
<dbReference type="SUPFAM" id="SSF143011">
    <property type="entry name" value="RelE-like"/>
    <property type="match status" value="1"/>
</dbReference>
<reference evidence="1" key="1">
    <citation type="journal article" date="2013" name="Syst. Appl. Microbiol.">
        <title>New insights into the archaeal diversity of a hypersaline microbial mat obtained by a metagenomic approach.</title>
        <authorList>
            <person name="Lopez-Lopez A."/>
            <person name="Richter M."/>
            <person name="Pena A."/>
            <person name="Tamames J."/>
            <person name="Rossello-Mora R."/>
        </authorList>
    </citation>
    <scope>NUCLEOTIDE SEQUENCE</scope>
</reference>
<gene>
    <name evidence="1" type="ORF">FLSS-3_0007</name>
</gene>
<dbReference type="Gene3D" id="3.30.2310.20">
    <property type="entry name" value="RelE-like"/>
    <property type="match status" value="1"/>
</dbReference>
<proteinExistence type="predicted"/>
<dbReference type="EMBL" id="JX684075">
    <property type="protein sequence ID" value="AGF92876.1"/>
    <property type="molecule type" value="Genomic_DNA"/>
</dbReference>
<organism evidence="1">
    <name type="scientific">uncultured organism</name>
    <dbReference type="NCBI Taxonomy" id="155900"/>
    <lineage>
        <taxon>unclassified sequences</taxon>
        <taxon>environmental samples</taxon>
    </lineage>
</organism>
<sequence length="118" mass="14159">MYKVKYYTKKNKSPVVQFIKEQSSKEQAKILREIDLLEEFGLFLGMPHIKKLKGYNDLWELRIKHSSNIFRIFFLNYKEGIFVLLHAFRKKSNKTPQREINKALIRLKRIKRGEQNGS</sequence>
<dbReference type="InterPro" id="IPR009241">
    <property type="entry name" value="HigB-like"/>
</dbReference>
<dbReference type="InterPro" id="IPR035093">
    <property type="entry name" value="RelE/ParE_toxin_dom_sf"/>
</dbReference>
<name>M1P0J6_9ZZZZ</name>
<accession>M1P0J6</accession>